<protein>
    <submittedName>
        <fullName evidence="1">Nucleoside triphosphate hydrolase</fullName>
    </submittedName>
</protein>
<dbReference type="EMBL" id="BSPC01000063">
    <property type="protein sequence ID" value="GLS22379.1"/>
    <property type="molecule type" value="Genomic_DNA"/>
</dbReference>
<dbReference type="PANTHER" id="PTHR10285">
    <property type="entry name" value="URIDINE KINASE"/>
    <property type="match status" value="1"/>
</dbReference>
<dbReference type="RefSeq" id="WP_284315349.1">
    <property type="nucleotide sequence ID" value="NZ_BSPC01000063.1"/>
</dbReference>
<reference evidence="2" key="1">
    <citation type="journal article" date="2019" name="Int. J. Syst. Evol. Microbiol.">
        <title>The Global Catalogue of Microorganisms (GCM) 10K type strain sequencing project: providing services to taxonomists for standard genome sequencing and annotation.</title>
        <authorList>
            <consortium name="The Broad Institute Genomics Platform"/>
            <consortium name="The Broad Institute Genome Sequencing Center for Infectious Disease"/>
            <person name="Wu L."/>
            <person name="Ma J."/>
        </authorList>
    </citation>
    <scope>NUCLEOTIDE SEQUENCE [LARGE SCALE GENOMIC DNA]</scope>
    <source>
        <strain evidence="2">NBRC 101365</strain>
    </source>
</reference>
<dbReference type="Gene3D" id="3.40.50.300">
    <property type="entry name" value="P-loop containing nucleotide triphosphate hydrolases"/>
    <property type="match status" value="1"/>
</dbReference>
<evidence type="ECO:0000313" key="1">
    <source>
        <dbReference type="EMBL" id="GLS22379.1"/>
    </source>
</evidence>
<evidence type="ECO:0000313" key="2">
    <source>
        <dbReference type="Proteomes" id="UP001156882"/>
    </source>
</evidence>
<gene>
    <name evidence="1" type="primary">frcK</name>
    <name evidence="1" type="ORF">GCM10007874_53970</name>
</gene>
<dbReference type="Proteomes" id="UP001156882">
    <property type="component" value="Unassembled WGS sequence"/>
</dbReference>
<sequence length="204" mass="22695">MDDLASFLIAQVNDQRILVGMAGPPGAGKSTCAEHLNEVLNASGKCRSAIFPMDGFHYDDSILIARGLRSRKGAPETFDVAGFRHMLERLKHNQEPEIAVPVFDRELEISRAAGRMIPLQVGVLIIEGNYILLDREPWSSLEPLFDVTVNIRVPEEVLRQRLYARWEGFGIPADEIPAKVEANDLPNGVLVLAESFKSDFVLRT</sequence>
<keyword evidence="1" id="KW-0378">Hydrolase</keyword>
<name>A0ABQ6CUI4_9HYPH</name>
<proteinExistence type="predicted"/>
<keyword evidence="2" id="KW-1185">Reference proteome</keyword>
<organism evidence="1 2">
    <name type="scientific">Labrys miyagiensis</name>
    <dbReference type="NCBI Taxonomy" id="346912"/>
    <lineage>
        <taxon>Bacteria</taxon>
        <taxon>Pseudomonadati</taxon>
        <taxon>Pseudomonadota</taxon>
        <taxon>Alphaproteobacteria</taxon>
        <taxon>Hyphomicrobiales</taxon>
        <taxon>Xanthobacteraceae</taxon>
        <taxon>Labrys</taxon>
    </lineage>
</organism>
<dbReference type="InterPro" id="IPR027417">
    <property type="entry name" value="P-loop_NTPase"/>
</dbReference>
<comment type="caution">
    <text evidence="1">The sequence shown here is derived from an EMBL/GenBank/DDBJ whole genome shotgun (WGS) entry which is preliminary data.</text>
</comment>
<dbReference type="NCBIfam" id="NF006746">
    <property type="entry name" value="PRK09270.1-5"/>
    <property type="match status" value="1"/>
</dbReference>
<accession>A0ABQ6CUI4</accession>
<dbReference type="SUPFAM" id="SSF52540">
    <property type="entry name" value="P-loop containing nucleoside triphosphate hydrolases"/>
    <property type="match status" value="1"/>
</dbReference>
<dbReference type="GO" id="GO:0016787">
    <property type="term" value="F:hydrolase activity"/>
    <property type="evidence" value="ECO:0007669"/>
    <property type="project" value="UniProtKB-KW"/>
</dbReference>